<feature type="domain" description="ATP-grasp" evidence="2">
    <location>
        <begin position="123"/>
        <end position="300"/>
    </location>
</feature>
<evidence type="ECO:0000313" key="3">
    <source>
        <dbReference type="EMBL" id="QQB20419.1"/>
    </source>
</evidence>
<dbReference type="Pfam" id="PF21360">
    <property type="entry name" value="PylC-like_N"/>
    <property type="match status" value="1"/>
</dbReference>
<dbReference type="PROSITE" id="PS50975">
    <property type="entry name" value="ATP_GRASP"/>
    <property type="match status" value="1"/>
</dbReference>
<sequence length="330" mass="37371">MNHELTIIVTGIGAIIGQGIISSLRNIGSGIKIVGVDKNPRCSSRQIVDEFESKPECDEASQSYLDFWIELVSRHQVKLIFPSVDADIRFFNMNRELFYTLRVSVALNSPKLLQATTNKWLFHQDISQLDIEVIPSCCPDSWITAIYTLGAPPFILKPLEGSGSKGIHLIEDELDFNYFSAKCDSEWMLQKFVGSDEQEYTVGIFGFGDGHYIGPIRFLRRLASAGCTQQAEVVEEIPVMDDVIRKLCVYYQPEGPTNFQFRISDGKAYLLEINPRFSSSNSLRTAFGFNEADMSIKYYCNGINPDMPTIRKGIGWRYFADRVEYDSNID</sequence>
<accession>A0A7T4DQF3</accession>
<dbReference type="Proteomes" id="UP000595481">
    <property type="component" value="Chromosome"/>
</dbReference>
<evidence type="ECO:0000259" key="2">
    <source>
        <dbReference type="PROSITE" id="PS50975"/>
    </source>
</evidence>
<evidence type="ECO:0000313" key="4">
    <source>
        <dbReference type="Proteomes" id="UP000595481"/>
    </source>
</evidence>
<keyword evidence="1" id="KW-0547">Nucleotide-binding</keyword>
<proteinExistence type="predicted"/>
<keyword evidence="4" id="KW-1185">Reference proteome</keyword>
<dbReference type="GeneID" id="69550104"/>
<reference evidence="3 4" key="1">
    <citation type="submission" date="2020-12" db="EMBL/GenBank/DDBJ databases">
        <title>FDA dAtabase for Regulatory Grade micrObial Sequences (FDA-ARGOS): Supporting development and validation of Infectious Disease Dx tests.</title>
        <authorList>
            <person name="Sproer C."/>
            <person name="Gronow S."/>
            <person name="Severitt S."/>
            <person name="Schroder I."/>
            <person name="Tallon L."/>
            <person name="Sadzewicz L."/>
            <person name="Zhao X."/>
            <person name="Boylan J."/>
            <person name="Ott S."/>
            <person name="Bowen H."/>
            <person name="Vavikolanu K."/>
            <person name="Mehta A."/>
            <person name="Aluvathingal J."/>
            <person name="Nadendla S."/>
            <person name="Lowell S."/>
            <person name="Myers T."/>
            <person name="Yan Y."/>
            <person name="Sichtig H."/>
        </authorList>
    </citation>
    <scope>NUCLEOTIDE SEQUENCE [LARGE SCALE GENOMIC DNA]</scope>
    <source>
        <strain evidence="3 4">FDAARGOS_986</strain>
    </source>
</reference>
<dbReference type="Gene3D" id="3.30.470.20">
    <property type="entry name" value="ATP-grasp fold, B domain"/>
    <property type="match status" value="1"/>
</dbReference>
<dbReference type="RefSeq" id="WP_082035544.1">
    <property type="nucleotide sequence ID" value="NZ_CAWMFX010000057.1"/>
</dbReference>
<name>A0A7T4DQF3_AERJA</name>
<dbReference type="Gene3D" id="3.40.50.20">
    <property type="match status" value="1"/>
</dbReference>
<protein>
    <submittedName>
        <fullName evidence="3">ATP-grasp domain-containing protein</fullName>
    </submittedName>
</protein>
<dbReference type="Pfam" id="PF15632">
    <property type="entry name" value="ATPgrasp_Ter"/>
    <property type="match status" value="1"/>
</dbReference>
<dbReference type="InterPro" id="IPR048764">
    <property type="entry name" value="PylC_N"/>
</dbReference>
<dbReference type="InterPro" id="IPR011761">
    <property type="entry name" value="ATP-grasp"/>
</dbReference>
<keyword evidence="1" id="KW-0067">ATP-binding</keyword>
<organism evidence="3 4">
    <name type="scientific">Aeromonas jandaei</name>
    <dbReference type="NCBI Taxonomy" id="650"/>
    <lineage>
        <taxon>Bacteria</taxon>
        <taxon>Pseudomonadati</taxon>
        <taxon>Pseudomonadota</taxon>
        <taxon>Gammaproteobacteria</taxon>
        <taxon>Aeromonadales</taxon>
        <taxon>Aeromonadaceae</taxon>
        <taxon>Aeromonas</taxon>
    </lineage>
</organism>
<gene>
    <name evidence="3" type="ORF">I6H43_02430</name>
</gene>
<dbReference type="EMBL" id="CP066092">
    <property type="protein sequence ID" value="QQB20419.1"/>
    <property type="molecule type" value="Genomic_DNA"/>
</dbReference>
<dbReference type="NCBIfam" id="NF009402">
    <property type="entry name" value="PRK12767.1-1"/>
    <property type="match status" value="1"/>
</dbReference>
<dbReference type="SUPFAM" id="SSF56059">
    <property type="entry name" value="Glutathione synthetase ATP-binding domain-like"/>
    <property type="match status" value="1"/>
</dbReference>
<evidence type="ECO:0000256" key="1">
    <source>
        <dbReference type="PROSITE-ProRule" id="PRU00409"/>
    </source>
</evidence>